<keyword evidence="4" id="KW-1185">Reference proteome</keyword>
<protein>
    <recommendedName>
        <fullName evidence="2">CxC2-like cysteine cluster KDZ transposase-associated domain-containing protein</fullName>
    </recommendedName>
</protein>
<dbReference type="Pfam" id="PF18803">
    <property type="entry name" value="CxC2"/>
    <property type="match status" value="1"/>
</dbReference>
<name>A0AAD6RYU8_9AGAR</name>
<dbReference type="EMBL" id="JARJCM010000361">
    <property type="protein sequence ID" value="KAJ7018076.1"/>
    <property type="molecule type" value="Genomic_DNA"/>
</dbReference>
<keyword evidence="1" id="KW-1133">Transmembrane helix</keyword>
<dbReference type="AlphaFoldDB" id="A0AAD6RYU8"/>
<keyword evidence="1" id="KW-0812">Transmembrane</keyword>
<feature type="domain" description="CxC2-like cysteine cluster KDZ transposase-associated" evidence="2">
    <location>
        <begin position="74"/>
        <end position="180"/>
    </location>
</feature>
<feature type="transmembrane region" description="Helical" evidence="1">
    <location>
        <begin position="361"/>
        <end position="379"/>
    </location>
</feature>
<dbReference type="Pfam" id="PF18758">
    <property type="entry name" value="KDZ"/>
    <property type="match status" value="1"/>
</dbReference>
<sequence length="974" mass="111068">RDAYADRLMRLEGRGAWWTKGCAQCKEENPTWRCEDCFGGRMLCMSCVIERHHDEPLHLLEQWEDGFFHPRTTRDLGLVYQLGHPFGEDCPFVRLSRPKKGFVVMDNNGIHTINIDFCCCIGAPTEANQLLDVGWFPATVQDPSTAATLSMLRRFHKLNLQARLPAYDFYNTLVLLTNTAGLVETPHRLPQFMTMVREYRHLQMCKRAGCVHHPDGIIATEQGALAIECRACPQPGINLPDGWEKAPPEVAWIYRLLVSEDANFKMKGRDRSSRTNDPTLGPGWAYMVANDRYLKHLVQHVDEDEISHCVSFAALWSANNKRAKGLRASGVGSVSCSRHEMFQPLGTGDLQKGEKYSNMDYLFFSSLIGIMVLTVVASYDIACQWSRKFWSRAGAMPEQLKLAARVNVLFKVPKFHLPPHVKECHGPYSFNYTKGVGRTDGEGVERNWSWLNWAARSISVMGPGSREDTIDDLCGFSNWKKVVGLANSLLRKMVLAIPQAMLHSRAFHAFTEGLRDGHEEELQKWEKMVRAWEVDPTQENPYEYANVEGTMADVMRRFSEEDHARVVQHGAAALQVKPAAFLLAGIEIEENQQAVSLEAKRRNRTTIQATTLQRQRTILLGNISKLHDVQAQYMPGLQQWAARQNPPLSAGNNAKPETIKIFLPSALPADQRESVCMAGLTRQEEELRNAQAGDALRDLRRGLRTRTFAHRFKRKHISGQGMYTKSRSLLDAIEDGIRDAMSRYRAARAALLALRGPGAWAEELRELKQEDVRGMNERLMNDEEKEENRKARYGEAVDLTVLFNLETGEGKRLLSWIWHTGLQNGPDEAADGTLHPDIRVEWMKARARADRWREELILVEEEMRRVLQFCRWKAEWWTARLEPKRGPDRAEMEPELVEGLRAYALEQRSRENAWATSWEAKWAAIRARTGVVLAERLVDVTEEVLLPLEVELEDEDDARALFEDEGLEDSDQEE</sequence>
<dbReference type="InterPro" id="IPR041457">
    <property type="entry name" value="CxC2_KDZ-assoc"/>
</dbReference>
<comment type="caution">
    <text evidence="3">The sequence shown here is derived from an EMBL/GenBank/DDBJ whole genome shotgun (WGS) entry which is preliminary data.</text>
</comment>
<dbReference type="InterPro" id="IPR040521">
    <property type="entry name" value="KDZ"/>
</dbReference>
<proteinExistence type="predicted"/>
<feature type="non-terminal residue" evidence="3">
    <location>
        <position position="1"/>
    </location>
</feature>
<dbReference type="PANTHER" id="PTHR33096:SF1">
    <property type="entry name" value="CXC1-LIKE CYSTEINE CLUSTER ASSOCIATED WITH KDZ TRANSPOSASES DOMAIN-CONTAINING PROTEIN"/>
    <property type="match status" value="1"/>
</dbReference>
<evidence type="ECO:0000313" key="4">
    <source>
        <dbReference type="Proteomes" id="UP001218188"/>
    </source>
</evidence>
<gene>
    <name evidence="3" type="ORF">C8F04DRAFT_977957</name>
</gene>
<reference evidence="3" key="1">
    <citation type="submission" date="2023-03" db="EMBL/GenBank/DDBJ databases">
        <title>Massive genome expansion in bonnet fungi (Mycena s.s.) driven by repeated elements and novel gene families across ecological guilds.</title>
        <authorList>
            <consortium name="Lawrence Berkeley National Laboratory"/>
            <person name="Harder C.B."/>
            <person name="Miyauchi S."/>
            <person name="Viragh M."/>
            <person name="Kuo A."/>
            <person name="Thoen E."/>
            <person name="Andreopoulos B."/>
            <person name="Lu D."/>
            <person name="Skrede I."/>
            <person name="Drula E."/>
            <person name="Henrissat B."/>
            <person name="Morin E."/>
            <person name="Kohler A."/>
            <person name="Barry K."/>
            <person name="LaButti K."/>
            <person name="Morin E."/>
            <person name="Salamov A."/>
            <person name="Lipzen A."/>
            <person name="Mereny Z."/>
            <person name="Hegedus B."/>
            <person name="Baldrian P."/>
            <person name="Stursova M."/>
            <person name="Weitz H."/>
            <person name="Taylor A."/>
            <person name="Grigoriev I.V."/>
            <person name="Nagy L.G."/>
            <person name="Martin F."/>
            <person name="Kauserud H."/>
        </authorList>
    </citation>
    <scope>NUCLEOTIDE SEQUENCE</scope>
    <source>
        <strain evidence="3">CBHHK200</strain>
    </source>
</reference>
<evidence type="ECO:0000313" key="3">
    <source>
        <dbReference type="EMBL" id="KAJ7018076.1"/>
    </source>
</evidence>
<evidence type="ECO:0000259" key="2">
    <source>
        <dbReference type="Pfam" id="PF18803"/>
    </source>
</evidence>
<dbReference type="Proteomes" id="UP001218188">
    <property type="component" value="Unassembled WGS sequence"/>
</dbReference>
<evidence type="ECO:0000256" key="1">
    <source>
        <dbReference type="SAM" id="Phobius"/>
    </source>
</evidence>
<keyword evidence="1" id="KW-0472">Membrane</keyword>
<accession>A0AAD6RYU8</accession>
<organism evidence="3 4">
    <name type="scientific">Mycena alexandri</name>
    <dbReference type="NCBI Taxonomy" id="1745969"/>
    <lineage>
        <taxon>Eukaryota</taxon>
        <taxon>Fungi</taxon>
        <taxon>Dikarya</taxon>
        <taxon>Basidiomycota</taxon>
        <taxon>Agaricomycotina</taxon>
        <taxon>Agaricomycetes</taxon>
        <taxon>Agaricomycetidae</taxon>
        <taxon>Agaricales</taxon>
        <taxon>Marasmiineae</taxon>
        <taxon>Mycenaceae</taxon>
        <taxon>Mycena</taxon>
    </lineage>
</organism>
<dbReference type="PANTHER" id="PTHR33096">
    <property type="entry name" value="CXC2 DOMAIN-CONTAINING PROTEIN"/>
    <property type="match status" value="1"/>
</dbReference>
<dbReference type="CDD" id="cd19757">
    <property type="entry name" value="Bbox1"/>
    <property type="match status" value="1"/>
</dbReference>